<comment type="catalytic activity">
    <reaction evidence="16 17">
        <text>epoxyqueuosine(34) in tRNA + AH2 = queuosine(34) in tRNA + A + H2O</text>
        <dbReference type="Rhea" id="RHEA:32159"/>
        <dbReference type="Rhea" id="RHEA-COMP:18571"/>
        <dbReference type="Rhea" id="RHEA-COMP:18582"/>
        <dbReference type="ChEBI" id="CHEBI:13193"/>
        <dbReference type="ChEBI" id="CHEBI:15377"/>
        <dbReference type="ChEBI" id="CHEBI:17499"/>
        <dbReference type="ChEBI" id="CHEBI:194431"/>
        <dbReference type="ChEBI" id="CHEBI:194443"/>
        <dbReference type="EC" id="1.17.99.6"/>
    </reaction>
</comment>
<gene>
    <name evidence="17" type="primary">queH</name>
    <name evidence="19" type="ORF">ThidrDRAFT_2576</name>
</gene>
<evidence type="ECO:0000256" key="3">
    <source>
        <dbReference type="ARBA" id="ARBA00008207"/>
    </source>
</evidence>
<feature type="binding site" evidence="17">
    <location>
        <position position="32"/>
    </location>
    <ligand>
        <name>[4Fe-4S] cluster</name>
        <dbReference type="ChEBI" id="CHEBI:49883"/>
    </ligand>
</feature>
<evidence type="ECO:0000256" key="11">
    <source>
        <dbReference type="ARBA" id="ARBA00023004"/>
    </source>
</evidence>
<accession>G2E2R3</accession>
<dbReference type="UniPathway" id="UPA00392"/>
<evidence type="ECO:0000256" key="5">
    <source>
        <dbReference type="ARBA" id="ARBA00016895"/>
    </source>
</evidence>
<evidence type="ECO:0000256" key="12">
    <source>
        <dbReference type="ARBA" id="ARBA00023014"/>
    </source>
</evidence>
<dbReference type="STRING" id="765913.ThidrDRAFT_2576"/>
<evidence type="ECO:0000256" key="18">
    <source>
        <dbReference type="SAM" id="MobiDB-lite"/>
    </source>
</evidence>
<keyword evidence="20" id="KW-1185">Reference proteome</keyword>
<evidence type="ECO:0000256" key="7">
    <source>
        <dbReference type="ARBA" id="ARBA00022694"/>
    </source>
</evidence>
<evidence type="ECO:0000256" key="14">
    <source>
        <dbReference type="ARBA" id="ARBA00023284"/>
    </source>
</evidence>
<evidence type="ECO:0000256" key="13">
    <source>
        <dbReference type="ARBA" id="ARBA00023157"/>
    </source>
</evidence>
<organism evidence="19 20">
    <name type="scientific">Thiorhodococcus drewsii AZ1</name>
    <dbReference type="NCBI Taxonomy" id="765913"/>
    <lineage>
        <taxon>Bacteria</taxon>
        <taxon>Pseudomonadati</taxon>
        <taxon>Pseudomonadota</taxon>
        <taxon>Gammaproteobacteria</taxon>
        <taxon>Chromatiales</taxon>
        <taxon>Chromatiaceae</taxon>
        <taxon>Thiorhodococcus</taxon>
    </lineage>
</organism>
<keyword evidence="13 17" id="KW-1015">Disulfide bond</keyword>
<reference evidence="19 20" key="1">
    <citation type="submission" date="2011-06" db="EMBL/GenBank/DDBJ databases">
        <title>The draft genome of Thiorhodococcus drewsii AZ1.</title>
        <authorList>
            <consortium name="US DOE Joint Genome Institute (JGI-PGF)"/>
            <person name="Lucas S."/>
            <person name="Han J."/>
            <person name="Lapidus A."/>
            <person name="Cheng J.-F."/>
            <person name="Goodwin L."/>
            <person name="Pitluck S."/>
            <person name="Peters L."/>
            <person name="Land M.L."/>
            <person name="Hauser L."/>
            <person name="Vogl K."/>
            <person name="Liu Z."/>
            <person name="Imhoff J."/>
            <person name="Thiel V."/>
            <person name="Frigaard N.-U."/>
            <person name="Bryant D.A."/>
            <person name="Woyke T.J."/>
        </authorList>
    </citation>
    <scope>NUCLEOTIDE SEQUENCE [LARGE SCALE GENOMIC DNA]</scope>
    <source>
        <strain evidence="19 20">AZ1</strain>
    </source>
</reference>
<comment type="function">
    <text evidence="1 17">Catalyzes the conversion of epoxyqueuosine (oQ) to queuosine (Q), which is a hypermodified base found in the wobble positions of tRNA(Asp), tRNA(Asn), tRNA(His) and tRNA(Tyr).</text>
</comment>
<proteinExistence type="inferred from homology"/>
<evidence type="ECO:0000256" key="17">
    <source>
        <dbReference type="HAMAP-Rule" id="MF_02089"/>
    </source>
</evidence>
<protein>
    <recommendedName>
        <fullName evidence="5 17">Epoxyqueuosine reductase QueH</fullName>
        <ecNumber evidence="4 17">1.17.99.6</ecNumber>
    </recommendedName>
    <alternativeName>
        <fullName evidence="15 17">Queuosine biosynthesis protein QueH</fullName>
    </alternativeName>
</protein>
<keyword evidence="9 17" id="KW-0671">Queuosine biosynthesis</keyword>
<feature type="region of interest" description="Disordered" evidence="18">
    <location>
        <begin position="1"/>
        <end position="21"/>
    </location>
</feature>
<sequence>MDRTADFKRGPSPCTEGPSEETDTRKVLLHSCCAPCSGGIMESMLESGIDLTVYFYNPNIHPSTEYARRKDENKRFAESLGVPFVDADDDRNRWIERVKGLEHEPERGRRCGLCFDLRLEGTARHAHAHGFPVIATSLGISRWKDLSQVDDCGRRAVAPYPGLLYWDCNWRKAGGSARMTEVARREGFYRQEYCGCAYSLRETNARRIASGRGRIRLTDGTDEDREPV</sequence>
<comment type="similarity">
    <text evidence="3 17">Belongs to the QueH family.</text>
</comment>
<comment type="caution">
    <text evidence="19">The sequence shown here is derived from an EMBL/GenBank/DDBJ whole genome shotgun (WGS) entry which is preliminary data.</text>
</comment>
<evidence type="ECO:0000256" key="2">
    <source>
        <dbReference type="ARBA" id="ARBA00004691"/>
    </source>
</evidence>
<keyword evidence="12 17" id="KW-0411">Iron-sulfur</keyword>
<dbReference type="PANTHER" id="PTHR36701:SF1">
    <property type="entry name" value="EPOXYQUEUOSINE REDUCTASE QUEH"/>
    <property type="match status" value="1"/>
</dbReference>
<feature type="binding site" evidence="17">
    <location>
        <position position="111"/>
    </location>
    <ligand>
        <name>[4Fe-4S] cluster</name>
        <dbReference type="ChEBI" id="CHEBI:49883"/>
    </ligand>
</feature>
<feature type="disulfide bond" description="Redox-active" evidence="17">
    <location>
        <begin position="194"/>
        <end position="196"/>
    </location>
</feature>
<evidence type="ECO:0000256" key="16">
    <source>
        <dbReference type="ARBA" id="ARBA00047415"/>
    </source>
</evidence>
<keyword evidence="7 17" id="KW-0819">tRNA processing</keyword>
<dbReference type="GO" id="GO:0051539">
    <property type="term" value="F:4 iron, 4 sulfur cluster binding"/>
    <property type="evidence" value="ECO:0007669"/>
    <property type="project" value="UniProtKB-UniRule"/>
</dbReference>
<dbReference type="AlphaFoldDB" id="G2E2R3"/>
<dbReference type="PATRIC" id="fig|765913.3.peg.2626"/>
<feature type="binding site" evidence="17">
    <location>
        <position position="33"/>
    </location>
    <ligand>
        <name>[4Fe-4S] cluster</name>
        <dbReference type="ChEBI" id="CHEBI:49883"/>
    </ligand>
</feature>
<dbReference type="Proteomes" id="UP000004200">
    <property type="component" value="Unassembled WGS sequence"/>
</dbReference>
<keyword evidence="14 17" id="KW-0676">Redox-active center</keyword>
<evidence type="ECO:0000256" key="4">
    <source>
        <dbReference type="ARBA" id="ARBA00012622"/>
    </source>
</evidence>
<evidence type="ECO:0000313" key="19">
    <source>
        <dbReference type="EMBL" id="EGV30617.1"/>
    </source>
</evidence>
<dbReference type="InterPro" id="IPR003828">
    <property type="entry name" value="QueH"/>
</dbReference>
<evidence type="ECO:0000313" key="20">
    <source>
        <dbReference type="Proteomes" id="UP000004200"/>
    </source>
</evidence>
<dbReference type="OrthoDB" id="9801033at2"/>
<dbReference type="GO" id="GO:0008616">
    <property type="term" value="P:tRNA queuosine(34) biosynthetic process"/>
    <property type="evidence" value="ECO:0007669"/>
    <property type="project" value="UniProtKB-UniRule"/>
</dbReference>
<feature type="binding site" evidence="17">
    <location>
        <position position="114"/>
    </location>
    <ligand>
        <name>[4Fe-4S] cluster</name>
        <dbReference type="ChEBI" id="CHEBI:49883"/>
    </ligand>
</feature>
<evidence type="ECO:0000256" key="1">
    <source>
        <dbReference type="ARBA" id="ARBA00002268"/>
    </source>
</evidence>
<keyword evidence="8 17" id="KW-0479">Metal-binding</keyword>
<dbReference type="EMBL" id="AFWT01000017">
    <property type="protein sequence ID" value="EGV30617.1"/>
    <property type="molecule type" value="Genomic_DNA"/>
</dbReference>
<evidence type="ECO:0000256" key="15">
    <source>
        <dbReference type="ARBA" id="ARBA00031446"/>
    </source>
</evidence>
<name>G2E2R3_9GAMM</name>
<keyword evidence="6 17" id="KW-0004">4Fe-4S</keyword>
<dbReference type="eggNOG" id="COG1636">
    <property type="taxonomic scope" value="Bacteria"/>
</dbReference>
<dbReference type="Pfam" id="PF02677">
    <property type="entry name" value="QueH"/>
    <property type="match status" value="1"/>
</dbReference>
<dbReference type="PANTHER" id="PTHR36701">
    <property type="entry name" value="EPOXYQUEUOSINE REDUCTASE QUEH"/>
    <property type="match status" value="1"/>
</dbReference>
<evidence type="ECO:0000256" key="10">
    <source>
        <dbReference type="ARBA" id="ARBA00023002"/>
    </source>
</evidence>
<dbReference type="RefSeq" id="WP_007041289.1">
    <property type="nucleotide sequence ID" value="NZ_AFWT01000017.1"/>
</dbReference>
<keyword evidence="11 17" id="KW-0408">Iron</keyword>
<dbReference type="HAMAP" id="MF_02089">
    <property type="entry name" value="QueH"/>
    <property type="match status" value="1"/>
</dbReference>
<comment type="pathway">
    <text evidence="2 17">tRNA modification; tRNA-queuosine biosynthesis.</text>
</comment>
<evidence type="ECO:0000256" key="9">
    <source>
        <dbReference type="ARBA" id="ARBA00022785"/>
    </source>
</evidence>
<dbReference type="GO" id="GO:0046872">
    <property type="term" value="F:metal ion binding"/>
    <property type="evidence" value="ECO:0007669"/>
    <property type="project" value="UniProtKB-KW"/>
</dbReference>
<evidence type="ECO:0000256" key="8">
    <source>
        <dbReference type="ARBA" id="ARBA00022723"/>
    </source>
</evidence>
<evidence type="ECO:0000256" key="6">
    <source>
        <dbReference type="ARBA" id="ARBA00022485"/>
    </source>
</evidence>
<dbReference type="GO" id="GO:0052693">
    <property type="term" value="F:epoxyqueuosine reductase activity"/>
    <property type="evidence" value="ECO:0007669"/>
    <property type="project" value="UniProtKB-UniRule"/>
</dbReference>
<dbReference type="EC" id="1.17.99.6" evidence="4 17"/>
<keyword evidence="10 17" id="KW-0560">Oxidoreductase</keyword>